<name>A0ABS4KZV3_STRAV</name>
<comment type="caution">
    <text evidence="2">The sequence shown here is derived from an EMBL/GenBank/DDBJ whole genome shotgun (WGS) entry which is preliminary data.</text>
</comment>
<accession>A0ABS4KZV3</accession>
<reference evidence="2 3" key="1">
    <citation type="submission" date="2021-03" db="EMBL/GenBank/DDBJ databases">
        <title>Genomic Encyclopedia of Type Strains, Phase IV (KMG-IV): sequencing the most valuable type-strain genomes for metagenomic binning, comparative biology and taxonomic classification.</title>
        <authorList>
            <person name="Goeker M."/>
        </authorList>
    </citation>
    <scope>NUCLEOTIDE SEQUENCE [LARGE SCALE GENOMIC DNA]</scope>
    <source>
        <strain evidence="2 3">DSM 40526</strain>
    </source>
</reference>
<organism evidence="2 3">
    <name type="scientific">Streptomyces avidinii</name>
    <dbReference type="NCBI Taxonomy" id="1895"/>
    <lineage>
        <taxon>Bacteria</taxon>
        <taxon>Bacillati</taxon>
        <taxon>Actinomycetota</taxon>
        <taxon>Actinomycetes</taxon>
        <taxon>Kitasatosporales</taxon>
        <taxon>Streptomycetaceae</taxon>
        <taxon>Streptomyces</taxon>
    </lineage>
</organism>
<proteinExistence type="predicted"/>
<gene>
    <name evidence="2" type="ORF">J2Z77_000964</name>
</gene>
<sequence length="37" mass="3828">MADIVGRAADRDAIDGTAGPTYDSDAPRTSNTHTHNG</sequence>
<dbReference type="EMBL" id="JAGGLQ010000001">
    <property type="protein sequence ID" value="MBP2035180.1"/>
    <property type="molecule type" value="Genomic_DNA"/>
</dbReference>
<evidence type="ECO:0000313" key="2">
    <source>
        <dbReference type="EMBL" id="MBP2035180.1"/>
    </source>
</evidence>
<feature type="region of interest" description="Disordered" evidence="1">
    <location>
        <begin position="1"/>
        <end position="37"/>
    </location>
</feature>
<keyword evidence="3" id="KW-1185">Reference proteome</keyword>
<evidence type="ECO:0000256" key="1">
    <source>
        <dbReference type="SAM" id="MobiDB-lite"/>
    </source>
</evidence>
<evidence type="ECO:0000313" key="3">
    <source>
        <dbReference type="Proteomes" id="UP001519310"/>
    </source>
</evidence>
<protein>
    <submittedName>
        <fullName evidence="2">Uncharacterized protein</fullName>
    </submittedName>
</protein>
<dbReference type="Proteomes" id="UP001519310">
    <property type="component" value="Unassembled WGS sequence"/>
</dbReference>
<feature type="compositionally biased region" description="Polar residues" evidence="1">
    <location>
        <begin position="27"/>
        <end position="37"/>
    </location>
</feature>